<dbReference type="InterPro" id="IPR014729">
    <property type="entry name" value="Rossmann-like_a/b/a_fold"/>
</dbReference>
<keyword evidence="12" id="KW-0032">Aminotransferase</keyword>
<dbReference type="Gene3D" id="3.30.300.10">
    <property type="match status" value="1"/>
</dbReference>
<organism evidence="12 13">
    <name type="scientific">Tenacibaculum finnmarkense genomovar ulcerans</name>
    <dbReference type="NCBI Taxonomy" id="2781388"/>
    <lineage>
        <taxon>Bacteria</taxon>
        <taxon>Pseudomonadati</taxon>
        <taxon>Bacteroidota</taxon>
        <taxon>Flavobacteriia</taxon>
        <taxon>Flavobacteriales</taxon>
        <taxon>Flavobacteriaceae</taxon>
        <taxon>Tenacibaculum</taxon>
        <taxon>Tenacibaculum finnmarkense</taxon>
    </lineage>
</organism>
<evidence type="ECO:0000256" key="4">
    <source>
        <dbReference type="ARBA" id="ARBA00022741"/>
    </source>
</evidence>
<feature type="domain" description="GMPS ATP-PPase" evidence="11">
    <location>
        <begin position="195"/>
        <end position="386"/>
    </location>
</feature>
<dbReference type="PROSITE" id="PS51273">
    <property type="entry name" value="GATASE_TYPE_1"/>
    <property type="match status" value="1"/>
</dbReference>
<proteinExistence type="inferred from homology"/>
<reference evidence="12 13" key="1">
    <citation type="submission" date="2017-11" db="EMBL/GenBank/DDBJ databases">
        <authorList>
            <person name="Duchaud E."/>
        </authorList>
    </citation>
    <scope>NUCLEOTIDE SEQUENCE [LARGE SCALE GENOMIC DNA]</scope>
    <source>
        <strain evidence="12 13">TNO010</strain>
    </source>
</reference>
<dbReference type="HAMAP" id="MF_00344">
    <property type="entry name" value="GMP_synthase"/>
    <property type="match status" value="1"/>
</dbReference>
<feature type="binding site" evidence="10">
    <location>
        <begin position="222"/>
        <end position="228"/>
    </location>
    <ligand>
        <name>ATP</name>
        <dbReference type="ChEBI" id="CHEBI:30616"/>
    </ligand>
</feature>
<comment type="catalytic activity">
    <reaction evidence="9">
        <text>XMP + L-glutamine + ATP + H2O = GMP + L-glutamate + AMP + diphosphate + 2 H(+)</text>
        <dbReference type="Rhea" id="RHEA:11680"/>
        <dbReference type="ChEBI" id="CHEBI:15377"/>
        <dbReference type="ChEBI" id="CHEBI:15378"/>
        <dbReference type="ChEBI" id="CHEBI:29985"/>
        <dbReference type="ChEBI" id="CHEBI:30616"/>
        <dbReference type="ChEBI" id="CHEBI:33019"/>
        <dbReference type="ChEBI" id="CHEBI:57464"/>
        <dbReference type="ChEBI" id="CHEBI:58115"/>
        <dbReference type="ChEBI" id="CHEBI:58359"/>
        <dbReference type="ChEBI" id="CHEBI:456215"/>
        <dbReference type="EC" id="6.3.5.2"/>
    </reaction>
</comment>
<evidence type="ECO:0000256" key="10">
    <source>
        <dbReference type="PROSITE-ProRule" id="PRU00886"/>
    </source>
</evidence>
<dbReference type="NCBIfam" id="TIGR00884">
    <property type="entry name" value="guaA_Cterm"/>
    <property type="match status" value="1"/>
</dbReference>
<dbReference type="Proteomes" id="UP000490060">
    <property type="component" value="Unassembled WGS sequence"/>
</dbReference>
<name>A0A2I2M721_9FLAO</name>
<keyword evidence="4 9" id="KW-0547">Nucleotide-binding</keyword>
<evidence type="ECO:0000256" key="3">
    <source>
        <dbReference type="ARBA" id="ARBA00022598"/>
    </source>
</evidence>
<keyword evidence="6 9" id="KW-0658">Purine biosynthesis</keyword>
<evidence type="ECO:0000256" key="5">
    <source>
        <dbReference type="ARBA" id="ARBA00022749"/>
    </source>
</evidence>
<dbReference type="InterPro" id="IPR022955">
    <property type="entry name" value="GMP_synthase"/>
</dbReference>
<dbReference type="FunFam" id="3.40.50.620:FF:000001">
    <property type="entry name" value="GMP synthase [glutamine-hydrolyzing]"/>
    <property type="match status" value="1"/>
</dbReference>
<evidence type="ECO:0000256" key="6">
    <source>
        <dbReference type="ARBA" id="ARBA00022755"/>
    </source>
</evidence>
<dbReference type="GO" id="GO:0005524">
    <property type="term" value="F:ATP binding"/>
    <property type="evidence" value="ECO:0007669"/>
    <property type="project" value="UniProtKB-UniRule"/>
</dbReference>
<dbReference type="RefSeq" id="WP_172505092.1">
    <property type="nucleotide sequence ID" value="NZ_JAFMUH010000007.1"/>
</dbReference>
<dbReference type="Gene3D" id="3.40.50.880">
    <property type="match status" value="1"/>
</dbReference>
<dbReference type="SUPFAM" id="SSF52317">
    <property type="entry name" value="Class I glutamine amidotransferase-like"/>
    <property type="match status" value="1"/>
</dbReference>
<dbReference type="PANTHER" id="PTHR11922">
    <property type="entry name" value="GMP SYNTHASE-RELATED"/>
    <property type="match status" value="1"/>
</dbReference>
<dbReference type="GO" id="GO:0005829">
    <property type="term" value="C:cytosol"/>
    <property type="evidence" value="ECO:0007669"/>
    <property type="project" value="TreeGrafter"/>
</dbReference>
<feature type="active site" description="Nucleophile" evidence="9">
    <location>
        <position position="80"/>
    </location>
</feature>
<dbReference type="InterPro" id="IPR001674">
    <property type="entry name" value="GMP_synth_C"/>
</dbReference>
<comment type="pathway">
    <text evidence="2 9">Purine metabolism; GMP biosynthesis; GMP from XMP (L-Gln route): step 1/1.</text>
</comment>
<keyword evidence="12" id="KW-0808">Transferase</keyword>
<dbReference type="SUPFAM" id="SSF54810">
    <property type="entry name" value="GMP synthetase C-terminal dimerisation domain"/>
    <property type="match status" value="1"/>
</dbReference>
<evidence type="ECO:0000313" key="13">
    <source>
        <dbReference type="Proteomes" id="UP000490060"/>
    </source>
</evidence>
<protein>
    <recommendedName>
        <fullName evidence="9">GMP synthase [glutamine-hydrolyzing]</fullName>
        <ecNumber evidence="9">6.3.5.2</ecNumber>
    </recommendedName>
    <alternativeName>
        <fullName evidence="9">GMP synthetase</fullName>
    </alternativeName>
    <alternativeName>
        <fullName evidence="9">Glutamine amidotransferase</fullName>
    </alternativeName>
</protein>
<dbReference type="EMBL" id="OENE01000010">
    <property type="protein sequence ID" value="SOU88339.1"/>
    <property type="molecule type" value="Genomic_DNA"/>
</dbReference>
<dbReference type="Gene3D" id="3.40.50.620">
    <property type="entry name" value="HUPs"/>
    <property type="match status" value="1"/>
</dbReference>
<dbReference type="InterPro" id="IPR004739">
    <property type="entry name" value="GMP_synth_GATase"/>
</dbReference>
<accession>A0A2I2M721</accession>
<dbReference type="InterPro" id="IPR017926">
    <property type="entry name" value="GATASE"/>
</dbReference>
<evidence type="ECO:0000256" key="2">
    <source>
        <dbReference type="ARBA" id="ARBA00005153"/>
    </source>
</evidence>
<comment type="function">
    <text evidence="1 9">Catalyzes the synthesis of GMP from XMP.</text>
</comment>
<dbReference type="GeneID" id="86819049"/>
<gene>
    <name evidence="9 12" type="primary">guaA</name>
    <name evidence="12" type="ORF">TNO010_180035</name>
</gene>
<evidence type="ECO:0000256" key="7">
    <source>
        <dbReference type="ARBA" id="ARBA00022840"/>
    </source>
</evidence>
<dbReference type="UniPathway" id="UPA00189">
    <property type="reaction ID" value="UER00296"/>
</dbReference>
<dbReference type="NCBIfam" id="NF000848">
    <property type="entry name" value="PRK00074.1"/>
    <property type="match status" value="1"/>
</dbReference>
<evidence type="ECO:0000256" key="8">
    <source>
        <dbReference type="ARBA" id="ARBA00022962"/>
    </source>
</evidence>
<dbReference type="PROSITE" id="PS51553">
    <property type="entry name" value="GMPS_ATP_PPASE"/>
    <property type="match status" value="1"/>
</dbReference>
<dbReference type="GO" id="GO:0003921">
    <property type="term" value="F:GMP synthase activity"/>
    <property type="evidence" value="ECO:0007669"/>
    <property type="project" value="InterPro"/>
</dbReference>
<dbReference type="NCBIfam" id="TIGR00888">
    <property type="entry name" value="guaA_Nterm"/>
    <property type="match status" value="1"/>
</dbReference>
<dbReference type="InterPro" id="IPR022310">
    <property type="entry name" value="NAD/GMP_synthase"/>
</dbReference>
<sequence length="511" mass="56147">MQQHNVLILDFGSQYTQLIARRVRELNIYCEIHPYNKIPTNLNDFKAVILSGSPNSVRSEAVLHPDLAEIRGKKPVLAVCYGAQYLAHFSGGLVAPSNTREYGRANLSFVKEGEAFLKGISIGSQVWMSHSDTIKNLPTNGTLLASTNDVENAAYKIEGESTYAIQFHPEVYHSTDGKQLLQNFLVDIADVAQTWTPDSFVDETVANIKATVGNDKVVLGLSGGVDSTVAAVLLHKAIGANLHCIFVNNGLLRKNEYTDVLKQYEGMGLNVKGVDASARFMKELEGLSDPEEKRKAIGKAFIDVFDAEANQIENAKWLAQGTIYPDVIESVSVNGGPSATIKSHHNVGGLPDFMKLKIVEPLRMIFKDEVRRVGASMGIDKELLGRHPFPGPGLAIRILGDITQEKVRILQEVDAVFINGLKEDGLYDKVWQAGAILLPVNSVGVMGDERTYEKVVALRAVESTDGMTADWVNLPYEFLQKISNKIINNVKGVNRVVYDISSKPPATIEWE</sequence>
<evidence type="ECO:0000256" key="9">
    <source>
        <dbReference type="HAMAP-Rule" id="MF_00344"/>
    </source>
</evidence>
<dbReference type="PANTHER" id="PTHR11922:SF2">
    <property type="entry name" value="GMP SYNTHASE [GLUTAMINE-HYDROLYZING]"/>
    <property type="match status" value="1"/>
</dbReference>
<dbReference type="SUPFAM" id="SSF52402">
    <property type="entry name" value="Adenine nucleotide alpha hydrolases-like"/>
    <property type="match status" value="1"/>
</dbReference>
<evidence type="ECO:0000313" key="12">
    <source>
        <dbReference type="EMBL" id="SOU88339.1"/>
    </source>
</evidence>
<dbReference type="Pfam" id="PF00117">
    <property type="entry name" value="GATase"/>
    <property type="match status" value="1"/>
</dbReference>
<keyword evidence="3 9" id="KW-0436">Ligase</keyword>
<dbReference type="AlphaFoldDB" id="A0A2I2M721"/>
<dbReference type="GO" id="GO:0008483">
    <property type="term" value="F:transaminase activity"/>
    <property type="evidence" value="ECO:0007669"/>
    <property type="project" value="UniProtKB-KW"/>
</dbReference>
<dbReference type="Pfam" id="PF00958">
    <property type="entry name" value="GMP_synt_C"/>
    <property type="match status" value="1"/>
</dbReference>
<dbReference type="CDD" id="cd01997">
    <property type="entry name" value="GMP_synthase_C"/>
    <property type="match status" value="1"/>
</dbReference>
<dbReference type="CDD" id="cd01742">
    <property type="entry name" value="GATase1_GMP_Synthase"/>
    <property type="match status" value="1"/>
</dbReference>
<dbReference type="Pfam" id="PF02540">
    <property type="entry name" value="NAD_synthase"/>
    <property type="match status" value="1"/>
</dbReference>
<dbReference type="InterPro" id="IPR029062">
    <property type="entry name" value="Class_I_gatase-like"/>
</dbReference>
<dbReference type="FunFam" id="3.30.300.10:FF:000002">
    <property type="entry name" value="GMP synthase [glutamine-hydrolyzing]"/>
    <property type="match status" value="1"/>
</dbReference>
<keyword evidence="5 9" id="KW-0332">GMP biosynthesis</keyword>
<keyword evidence="8 9" id="KW-0315">Glutamine amidotransferase</keyword>
<feature type="active site" evidence="9">
    <location>
        <position position="170"/>
    </location>
</feature>
<comment type="subunit">
    <text evidence="9">Homodimer.</text>
</comment>
<dbReference type="FunFam" id="3.40.50.880:FF:000047">
    <property type="entry name" value="GMP synthase [glutamine-hydrolyzing] subunit A"/>
    <property type="match status" value="1"/>
</dbReference>
<feature type="active site" evidence="9">
    <location>
        <position position="168"/>
    </location>
</feature>
<keyword evidence="7 9" id="KW-0067">ATP-binding</keyword>
<evidence type="ECO:0000256" key="1">
    <source>
        <dbReference type="ARBA" id="ARBA00002332"/>
    </source>
</evidence>
<dbReference type="EC" id="6.3.5.2" evidence="9"/>
<evidence type="ECO:0000259" key="11">
    <source>
        <dbReference type="PROSITE" id="PS51553"/>
    </source>
</evidence>
<dbReference type="InterPro" id="IPR025777">
    <property type="entry name" value="GMPS_ATP_PPase_dom"/>
</dbReference>